<gene>
    <name evidence="1" type="ORF">EZS28_011259</name>
</gene>
<dbReference type="EMBL" id="SNRW01002302">
    <property type="protein sequence ID" value="KAA6393212.1"/>
    <property type="molecule type" value="Genomic_DNA"/>
</dbReference>
<evidence type="ECO:0000313" key="1">
    <source>
        <dbReference type="EMBL" id="KAA6393212.1"/>
    </source>
</evidence>
<dbReference type="InterPro" id="IPR011050">
    <property type="entry name" value="Pectin_lyase_fold/virulence"/>
</dbReference>
<dbReference type="PANTHER" id="PTHR11319">
    <property type="entry name" value="G PROTEIN-COUPLED RECEPTOR-RELATED"/>
    <property type="match status" value="1"/>
</dbReference>
<accession>A0A5J4WFC7</accession>
<protein>
    <submittedName>
        <fullName evidence="1">Uncharacterized protein</fullName>
    </submittedName>
</protein>
<proteinExistence type="predicted"/>
<organism evidence="1 2">
    <name type="scientific">Streblomastix strix</name>
    <dbReference type="NCBI Taxonomy" id="222440"/>
    <lineage>
        <taxon>Eukaryota</taxon>
        <taxon>Metamonada</taxon>
        <taxon>Preaxostyla</taxon>
        <taxon>Oxymonadida</taxon>
        <taxon>Streblomastigidae</taxon>
        <taxon>Streblomastix</taxon>
    </lineage>
</organism>
<dbReference type="OrthoDB" id="19530at2759"/>
<reference evidence="1 2" key="1">
    <citation type="submission" date="2019-03" db="EMBL/GenBank/DDBJ databases">
        <title>Single cell metagenomics reveals metabolic interactions within the superorganism composed of flagellate Streblomastix strix and complex community of Bacteroidetes bacteria on its surface.</title>
        <authorList>
            <person name="Treitli S.C."/>
            <person name="Kolisko M."/>
            <person name="Husnik F."/>
            <person name="Keeling P."/>
            <person name="Hampl V."/>
        </authorList>
    </citation>
    <scope>NUCLEOTIDE SEQUENCE [LARGE SCALE GENOMIC DNA]</scope>
    <source>
        <strain evidence="1">ST1C</strain>
    </source>
</reference>
<dbReference type="Proteomes" id="UP000324800">
    <property type="component" value="Unassembled WGS sequence"/>
</dbReference>
<comment type="caution">
    <text evidence="1">The sequence shown here is derived from an EMBL/GenBank/DDBJ whole genome shotgun (WGS) entry which is preliminary data.</text>
</comment>
<feature type="non-terminal residue" evidence="1">
    <location>
        <position position="1413"/>
    </location>
</feature>
<dbReference type="SUPFAM" id="SSF51126">
    <property type="entry name" value="Pectin lyase-like"/>
    <property type="match status" value="1"/>
</dbReference>
<dbReference type="PANTHER" id="PTHR11319:SF35">
    <property type="entry name" value="OUTER MEMBRANE PROTEIN PMPC-RELATED"/>
    <property type="match status" value="1"/>
</dbReference>
<name>A0A5J4WFC7_9EUKA</name>
<evidence type="ECO:0000313" key="2">
    <source>
        <dbReference type="Proteomes" id="UP000324800"/>
    </source>
</evidence>
<sequence length="1413" mass="149819">MGKIHYSGQFIIKGNVKFQNITFTQDTAAELNSIITTNFSAYSSYKQLTIEGCEFTQCKAPQGGALTIIQDTENQLAITNTKFTSCQSTTEQGGAIYATITQGSIQITNSQFNQCNSKTSGGAIYSEINNGELNIQSSSFDTCTCTQPGNGAAIAVSQQSQTSKIFISGTTFKDCKTLANSSNPTYGWGSGIYIITNLAATNFNDSNFQLSNLIFTGCEAVNKAGHHIHIQSPSTIDTGSAIKNGNLLTVSDASDIYTSANYAYEYMGIDTSNAGTGTIDQQFHIDLFRQHYISKVPNPCYIDASNGVNVEYCGGQRYKCNTIAYAIGRNTLPPSGITPSKDINFKLILTTIPSNDNSLQIGLPMDYHNYITIQSNGYIPGGNEYAKYKITSSSNSNPLFSVTVYGHLELLGIILDNLNPNSQRFLFDIYNNQDNNNIPNVTINDCEFNLLYIGGSSSFTQCQSTAGVGGALYAVINGGEAELNEVTFSKCSGLNGGAIYSTISGDGKLTIKDSCSFTSCTSTENGGAIYASLNGITGNGGISFTGTASTFTSCVATQNGGGLYSIINSGEIEMNEVTLDECSGLNGGAIYSTISGDGKLTIKDSCSFTSCTSTSGNGGGIYSILKYSISTGGIFIINITDSTQSTFSLCSASQLGGGIYLDLESGSETKFDLSGASYLTGNNAQYGKSLFIKAANLRSAIPIGDASRIKIGAGNNENNQLNNLMGYDLGIDTLAIPLYFVYTAIAQDDTTTSISRGLVQVSLGSVSIIDIKMESFTKSGGRTTTLNQFSANGITLSGGSLISYSSSGNLNIDGCTFTSITKTIANGNGGVISGILSSISGSILITGTESTFTSCTVPNDSGLGGAIYLDIQSDGETKYDLTGASYLTGNNALYGKNLFINAINLRTAVPVGDPTRIKIGAGNNEQTQLNNLMGYDNENTQFAIPLYYIYTAIAQDVYHVNNPTQPFQNGSGHNNVGCGHYYWPCLTIEYALSRNPSSTQRIIGVINGYEFNEQLTFSSTSFTILIQNLLNPTNNQTITILSDLKIANTGRFVVDGQIVEFKYLNFLIQSGGSSIDYIIQSTLGTSSISISNCEIHKDTTTSISRGLVQDTTTSISRGLVQVSLGSVSIIDIKMESFTKSGGRTTTLNQFSANGITLSGGSLISYSSSGNLNIDGCTFTSITKTIANGNGGVISGILSSISGSILITGTESTFTSCTVPNDSGLGGAIYLDIQSDGETKYDLTGASYLTGNNALYGKNLFINAINLRSAVPIGDPTRIKLGAQNPETDFYNLMGYDNGNSQIAIPLYYLYTAVDQSIYNVKDTTSNGQGNDNIGCGHLDYPCLTIYYAIEQSGSASEKKVESGINQQLKYVIEGISGASQIELTKCLMIMASNTEGYQLSRGLIELNIGALTL</sequence>